<dbReference type="AlphaFoldDB" id="A0A1D1ZQH8"/>
<proteinExistence type="predicted"/>
<dbReference type="PANTHER" id="PTHR33477:SF3">
    <property type="entry name" value="P-LOOP NTPASE DOMAIN-CONTAINING PROTEIN LPA1 HOMOLOG 1"/>
    <property type="match status" value="1"/>
</dbReference>
<dbReference type="SUPFAM" id="SSF52540">
    <property type="entry name" value="P-loop containing nucleoside triphosphate hydrolases"/>
    <property type="match status" value="1"/>
</dbReference>
<protein>
    <recommendedName>
        <fullName evidence="3">2-phosphoglycerate kinase</fullName>
    </recommendedName>
</protein>
<dbReference type="InterPro" id="IPR027417">
    <property type="entry name" value="P-loop_NTPase"/>
</dbReference>
<feature type="compositionally biased region" description="Low complexity" evidence="1">
    <location>
        <begin position="392"/>
        <end position="418"/>
    </location>
</feature>
<evidence type="ECO:0000313" key="2">
    <source>
        <dbReference type="EMBL" id="JAT69109.1"/>
    </source>
</evidence>
<feature type="non-terminal residue" evidence="2">
    <location>
        <position position="476"/>
    </location>
</feature>
<feature type="region of interest" description="Disordered" evidence="1">
    <location>
        <begin position="382"/>
        <end position="476"/>
    </location>
</feature>
<sequence>MPGSIPRPTYLNLLEVGQHEPGPVRYSADQLRTCLLLAGWKPKLASRAVNRVFLLVQERLALAPADPASLVGGLREACPGLWEASLPRSDLEALLLGGFTTQAPDSTLLPDLRSAMSLSERRTSVTILLCGTSGTGKSTLASLLAGRLGIPALLSTDAVRHALRAFSTDPLLAASSYACGPLVAGAGAAPGDERGAAVRGFKAQCAGVAPGVERLAAAAAVRRQSMVVEGVHLRPGWAAAMAARLTSPTHHVLPFLVCIANEAKHAERFAVRSKTMTLRPDANRYVRHLRSIRVIQDHLLRDAGAHLIPVVNNTNVDRSLATIHATVLACLRLGSAGVTGAPAPPSGAEAACAALAGEFARCRAAAWSGRAALDGIRAARRGAGAGPGEPGAGSESAGPSTSAALSAASSPGGAPWPGAGRGGEGAVDESWYASDGEESWAGSGSSGGAERDGTGLGWAEGSVEEGEREEEEEEEV</sequence>
<dbReference type="PANTHER" id="PTHR33477">
    <property type="entry name" value="P-LOOP NTPASE DOMAIN-CONTAINING PROTEIN LPA1 HOMOLOG 1"/>
    <property type="match status" value="1"/>
</dbReference>
<organism evidence="2">
    <name type="scientific">Auxenochlorella protothecoides</name>
    <name type="common">Green microalga</name>
    <name type="synonym">Chlorella protothecoides</name>
    <dbReference type="NCBI Taxonomy" id="3075"/>
    <lineage>
        <taxon>Eukaryota</taxon>
        <taxon>Viridiplantae</taxon>
        <taxon>Chlorophyta</taxon>
        <taxon>core chlorophytes</taxon>
        <taxon>Trebouxiophyceae</taxon>
        <taxon>Chlorellales</taxon>
        <taxon>Chlorellaceae</taxon>
        <taxon>Auxenochlorella</taxon>
    </lineage>
</organism>
<dbReference type="Gene3D" id="3.40.50.300">
    <property type="entry name" value="P-loop containing nucleotide triphosphate hydrolases"/>
    <property type="match status" value="1"/>
</dbReference>
<evidence type="ECO:0000256" key="1">
    <source>
        <dbReference type="SAM" id="MobiDB-lite"/>
    </source>
</evidence>
<feature type="compositionally biased region" description="Acidic residues" evidence="1">
    <location>
        <begin position="462"/>
        <end position="476"/>
    </location>
</feature>
<gene>
    <name evidence="2" type="ORF">g.623</name>
</gene>
<dbReference type="EMBL" id="GDKF01009513">
    <property type="protein sequence ID" value="JAT69109.1"/>
    <property type="molecule type" value="Transcribed_RNA"/>
</dbReference>
<reference evidence="2" key="1">
    <citation type="submission" date="2015-08" db="EMBL/GenBank/DDBJ databases">
        <authorList>
            <person name="Babu N.S."/>
            <person name="Beckwith C.J."/>
            <person name="Beseler K.G."/>
            <person name="Brison A."/>
            <person name="Carone J.V."/>
            <person name="Caskin T.P."/>
            <person name="Diamond M."/>
            <person name="Durham M.E."/>
            <person name="Foxe J.M."/>
            <person name="Go M."/>
            <person name="Henderson B.A."/>
            <person name="Jones I.B."/>
            <person name="McGettigan J.A."/>
            <person name="Micheletti S.J."/>
            <person name="Nasrallah M.E."/>
            <person name="Ortiz D."/>
            <person name="Piller C.R."/>
            <person name="Privatt S.R."/>
            <person name="Schneider S.L."/>
            <person name="Sharp S."/>
            <person name="Smith T.C."/>
            <person name="Stanton J.D."/>
            <person name="Ullery H.E."/>
            <person name="Wilson R.J."/>
            <person name="Serrano M.G."/>
            <person name="Buck G."/>
            <person name="Lee V."/>
            <person name="Wang Y."/>
            <person name="Carvalho R."/>
            <person name="Voegtly L."/>
            <person name="Shi R."/>
            <person name="Duckworth R."/>
            <person name="Johnson A."/>
            <person name="Loviza R."/>
            <person name="Walstead R."/>
            <person name="Shah Z."/>
            <person name="Kiflezghi M."/>
            <person name="Wade K."/>
            <person name="Ball S.L."/>
            <person name="Bradley K.W."/>
            <person name="Asai D.J."/>
            <person name="Bowman C.A."/>
            <person name="Russell D.A."/>
            <person name="Pope W.H."/>
            <person name="Jacobs-Sera D."/>
            <person name="Hendrix R.W."/>
            <person name="Hatfull G.F."/>
        </authorList>
    </citation>
    <scope>NUCLEOTIDE SEQUENCE</scope>
</reference>
<accession>A0A1D1ZQH8</accession>
<evidence type="ECO:0008006" key="3">
    <source>
        <dbReference type="Google" id="ProtNLM"/>
    </source>
</evidence>
<dbReference type="Pfam" id="PF13671">
    <property type="entry name" value="AAA_33"/>
    <property type="match status" value="1"/>
</dbReference>
<name>A0A1D1ZQH8_AUXPR</name>